<evidence type="ECO:0000256" key="4">
    <source>
        <dbReference type="ARBA" id="ARBA00022692"/>
    </source>
</evidence>
<dbReference type="PANTHER" id="PTHR43773">
    <property type="entry name" value="MAGNESIUM TRANSPORTER MGTE"/>
    <property type="match status" value="1"/>
</dbReference>
<feature type="transmembrane region" description="Helical" evidence="9">
    <location>
        <begin position="425"/>
        <end position="448"/>
    </location>
</feature>
<evidence type="ECO:0000313" key="12">
    <source>
        <dbReference type="Proteomes" id="UP000005744"/>
    </source>
</evidence>
<dbReference type="Pfam" id="PF03448">
    <property type="entry name" value="MgtE_N"/>
    <property type="match status" value="1"/>
</dbReference>
<feature type="domain" description="CBS" evidence="10">
    <location>
        <begin position="204"/>
        <end position="260"/>
    </location>
</feature>
<dbReference type="Pfam" id="PF00571">
    <property type="entry name" value="CBS"/>
    <property type="match status" value="2"/>
</dbReference>
<feature type="transmembrane region" description="Helical" evidence="9">
    <location>
        <begin position="360"/>
        <end position="382"/>
    </location>
</feature>
<dbReference type="InterPro" id="IPR036739">
    <property type="entry name" value="SLC41_membr_dom_sf"/>
</dbReference>
<dbReference type="HOGENOM" id="CLU_037408_1_0_6"/>
<dbReference type="Proteomes" id="UP000005744">
    <property type="component" value="Unassembled WGS sequence"/>
</dbReference>
<dbReference type="EMBL" id="JH600070">
    <property type="protein sequence ID" value="EIJ41900.1"/>
    <property type="molecule type" value="Genomic_DNA"/>
</dbReference>
<evidence type="ECO:0000256" key="6">
    <source>
        <dbReference type="ARBA" id="ARBA00022989"/>
    </source>
</evidence>
<dbReference type="NCBIfam" id="TIGR00400">
    <property type="entry name" value="mgtE"/>
    <property type="match status" value="1"/>
</dbReference>
<keyword evidence="4 9" id="KW-0812">Transmembrane</keyword>
<dbReference type="AlphaFoldDB" id="I3CE57"/>
<feature type="transmembrane region" description="Helical" evidence="9">
    <location>
        <begin position="388"/>
        <end position="413"/>
    </location>
</feature>
<dbReference type="InterPro" id="IPR006669">
    <property type="entry name" value="MgtE_transporter"/>
</dbReference>
<dbReference type="SUPFAM" id="SSF161093">
    <property type="entry name" value="MgtE membrane domain-like"/>
    <property type="match status" value="1"/>
</dbReference>
<evidence type="ECO:0000256" key="5">
    <source>
        <dbReference type="ARBA" id="ARBA00022842"/>
    </source>
</evidence>
<dbReference type="InterPro" id="IPR046342">
    <property type="entry name" value="CBS_dom_sf"/>
</dbReference>
<comment type="subunit">
    <text evidence="9">Homodimer.</text>
</comment>
<dbReference type="STRING" id="395493.BegalDRAFT_0996"/>
<accession>I3CE57</accession>
<sequence length="449" mass="49356">METLPTTPPVTLEELYSAWQKAAFDELNELFAETHPSDIARFLESLPAKQRVIVWKSTEFDRAEVLSYMHDAERAELIHRMGAEEVAAATTEMDTDDAVDLLQTLSEQRVEQVLMAMDEEHRQQLSKVLFYDEDSAGGLMNVDTLTVRGDLSIKVILRYLRRHAELPDKTDALFVVDAENRYRGMLFLADIVTNNPDLLVEDIMSTQITPIPVNMPSQSVALLFEQHGFISVPVIDQDSTLLGRITVDDVLDVIREESDRTLLHRAGLDEEDDMFAPTLSTTWARAVWLGINLLTAFLASYVIGQFENALSQIVALAVLMPIVASMGGIAGTQTLTVMIRGIALGKVSSANAFWLLKKEVAVGVLNGLIWAVVVGIVAMIWFSSIKLGLVIGAAIVINLFFAAFSGMLLPLILKRLSIDPALAGGVILTTVTDVIGFAAFLGLATLWLL</sequence>
<dbReference type="PROSITE" id="PS51371">
    <property type="entry name" value="CBS"/>
    <property type="match status" value="2"/>
</dbReference>
<dbReference type="SMART" id="SM00116">
    <property type="entry name" value="CBS"/>
    <property type="match status" value="2"/>
</dbReference>
<proteinExistence type="inferred from homology"/>
<dbReference type="SUPFAM" id="SSF54631">
    <property type="entry name" value="CBS-domain pair"/>
    <property type="match status" value="1"/>
</dbReference>
<evidence type="ECO:0000256" key="1">
    <source>
        <dbReference type="ARBA" id="ARBA00004141"/>
    </source>
</evidence>
<evidence type="ECO:0000256" key="2">
    <source>
        <dbReference type="ARBA" id="ARBA00009749"/>
    </source>
</evidence>
<dbReference type="Gene3D" id="1.25.60.10">
    <property type="entry name" value="MgtE N-terminal domain-like"/>
    <property type="match status" value="1"/>
</dbReference>
<keyword evidence="12" id="KW-1185">Reference proteome</keyword>
<comment type="function">
    <text evidence="9">Acts as a magnesium transporter.</text>
</comment>
<dbReference type="InterPro" id="IPR038076">
    <property type="entry name" value="MgtE_N_sf"/>
</dbReference>
<name>I3CE57_9GAMM</name>
<keyword evidence="6 9" id="KW-1133">Transmembrane helix</keyword>
<evidence type="ECO:0000256" key="7">
    <source>
        <dbReference type="ARBA" id="ARBA00023136"/>
    </source>
</evidence>
<dbReference type="Gene3D" id="1.10.357.20">
    <property type="entry name" value="SLC41 divalent cation transporters, integral membrane domain"/>
    <property type="match status" value="1"/>
</dbReference>
<feature type="transmembrane region" description="Helical" evidence="9">
    <location>
        <begin position="309"/>
        <end position="339"/>
    </location>
</feature>
<dbReference type="GO" id="GO:0015095">
    <property type="term" value="F:magnesium ion transmembrane transporter activity"/>
    <property type="evidence" value="ECO:0007669"/>
    <property type="project" value="UniProtKB-UniRule"/>
</dbReference>
<keyword evidence="3 9" id="KW-0813">Transport</keyword>
<evidence type="ECO:0000256" key="3">
    <source>
        <dbReference type="ARBA" id="ARBA00022448"/>
    </source>
</evidence>
<dbReference type="InterPro" id="IPR000644">
    <property type="entry name" value="CBS_dom"/>
</dbReference>
<dbReference type="CDD" id="cd04606">
    <property type="entry name" value="CBS_pair_Mg_transporter"/>
    <property type="match status" value="1"/>
</dbReference>
<organism evidence="11 12">
    <name type="scientific">Beggiatoa alba B18LD</name>
    <dbReference type="NCBI Taxonomy" id="395493"/>
    <lineage>
        <taxon>Bacteria</taxon>
        <taxon>Pseudomonadati</taxon>
        <taxon>Pseudomonadota</taxon>
        <taxon>Gammaproteobacteria</taxon>
        <taxon>Thiotrichales</taxon>
        <taxon>Thiotrichaceae</taxon>
        <taxon>Beggiatoa</taxon>
    </lineage>
</organism>
<dbReference type="eggNOG" id="COG2239">
    <property type="taxonomic scope" value="Bacteria"/>
</dbReference>
<comment type="similarity">
    <text evidence="2 9">Belongs to the SLC41A transporter family.</text>
</comment>
<keyword evidence="5 9" id="KW-0460">Magnesium</keyword>
<dbReference type="GO" id="GO:0005886">
    <property type="term" value="C:plasma membrane"/>
    <property type="evidence" value="ECO:0007669"/>
    <property type="project" value="UniProtKB-SubCell"/>
</dbReference>
<dbReference type="RefSeq" id="WP_002684262.1">
    <property type="nucleotide sequence ID" value="NZ_JH600070.1"/>
</dbReference>
<evidence type="ECO:0000256" key="9">
    <source>
        <dbReference type="RuleBase" id="RU362011"/>
    </source>
</evidence>
<keyword evidence="9" id="KW-1003">Cell membrane</keyword>
<comment type="subcellular location">
    <subcellularLocation>
        <location evidence="9">Cell membrane</location>
        <topology evidence="9">Multi-pass membrane protein</topology>
    </subcellularLocation>
    <subcellularLocation>
        <location evidence="1">Membrane</location>
        <topology evidence="1">Multi-pass membrane protein</topology>
    </subcellularLocation>
</comment>
<evidence type="ECO:0000313" key="11">
    <source>
        <dbReference type="EMBL" id="EIJ41900.1"/>
    </source>
</evidence>
<feature type="domain" description="CBS" evidence="10">
    <location>
        <begin position="140"/>
        <end position="203"/>
    </location>
</feature>
<keyword evidence="7 9" id="KW-0472">Membrane</keyword>
<keyword evidence="8" id="KW-0129">CBS domain</keyword>
<feature type="transmembrane region" description="Helical" evidence="9">
    <location>
        <begin position="283"/>
        <end position="303"/>
    </location>
</feature>
<gene>
    <name evidence="11" type="ORF">BegalDRAFT_0996</name>
</gene>
<dbReference type="SUPFAM" id="SSF158791">
    <property type="entry name" value="MgtE N-terminal domain-like"/>
    <property type="match status" value="1"/>
</dbReference>
<dbReference type="InterPro" id="IPR006668">
    <property type="entry name" value="Mg_transptr_MgtE_intracell_dom"/>
</dbReference>
<dbReference type="Gene3D" id="3.10.580.10">
    <property type="entry name" value="CBS-domain"/>
    <property type="match status" value="1"/>
</dbReference>
<dbReference type="OrthoDB" id="9790355at2"/>
<keyword evidence="9" id="KW-0479">Metal-binding</keyword>
<dbReference type="SMART" id="SM00924">
    <property type="entry name" value="MgtE_N"/>
    <property type="match status" value="1"/>
</dbReference>
<dbReference type="GO" id="GO:0046872">
    <property type="term" value="F:metal ion binding"/>
    <property type="evidence" value="ECO:0007669"/>
    <property type="project" value="UniProtKB-KW"/>
</dbReference>
<evidence type="ECO:0000256" key="8">
    <source>
        <dbReference type="PROSITE-ProRule" id="PRU00703"/>
    </source>
</evidence>
<reference evidence="11 12" key="1">
    <citation type="submission" date="2011-11" db="EMBL/GenBank/DDBJ databases">
        <title>Improved High-Quality Draft sequence of Beggiatoa alba B18lD.</title>
        <authorList>
            <consortium name="US DOE Joint Genome Institute"/>
            <person name="Lucas S."/>
            <person name="Han J."/>
            <person name="Lapidus A."/>
            <person name="Cheng J.-F."/>
            <person name="Goodwin L."/>
            <person name="Pitluck S."/>
            <person name="Peters L."/>
            <person name="Mikhailova N."/>
            <person name="Held B."/>
            <person name="Detter J.C."/>
            <person name="Han C."/>
            <person name="Tapia R."/>
            <person name="Land M."/>
            <person name="Hauser L."/>
            <person name="Kyrpides N."/>
            <person name="Ivanova N."/>
            <person name="Pagani I."/>
            <person name="Samuel K."/>
            <person name="Teske A."/>
            <person name="Mueller J."/>
            <person name="Woyke T."/>
        </authorList>
    </citation>
    <scope>NUCLEOTIDE SEQUENCE [LARGE SCALE GENOMIC DNA]</scope>
    <source>
        <strain evidence="11 12">B18LD</strain>
    </source>
</reference>
<evidence type="ECO:0000259" key="10">
    <source>
        <dbReference type="PROSITE" id="PS51371"/>
    </source>
</evidence>
<dbReference type="PANTHER" id="PTHR43773:SF1">
    <property type="entry name" value="MAGNESIUM TRANSPORTER MGTE"/>
    <property type="match status" value="1"/>
</dbReference>
<protein>
    <recommendedName>
        <fullName evidence="9">Magnesium transporter MgtE</fullName>
    </recommendedName>
</protein>
<dbReference type="InterPro" id="IPR006667">
    <property type="entry name" value="SLC41_membr_dom"/>
</dbReference>
<dbReference type="Pfam" id="PF01769">
    <property type="entry name" value="MgtE"/>
    <property type="match status" value="1"/>
</dbReference>